<organism evidence="2 3">
    <name type="scientific">Ferrimonas sediminum</name>
    <dbReference type="NCBI Taxonomy" id="718193"/>
    <lineage>
        <taxon>Bacteria</taxon>
        <taxon>Pseudomonadati</taxon>
        <taxon>Pseudomonadota</taxon>
        <taxon>Gammaproteobacteria</taxon>
        <taxon>Alteromonadales</taxon>
        <taxon>Ferrimonadaceae</taxon>
        <taxon>Ferrimonas</taxon>
    </lineage>
</organism>
<evidence type="ECO:0000259" key="1">
    <source>
        <dbReference type="Pfam" id="PF14534"/>
    </source>
</evidence>
<name>A0A1G9BE57_9GAMM</name>
<dbReference type="RefSeq" id="WP_176819397.1">
    <property type="nucleotide sequence ID" value="NZ_FNEM01000029.1"/>
</dbReference>
<evidence type="ECO:0000313" key="3">
    <source>
        <dbReference type="Proteomes" id="UP000199527"/>
    </source>
</evidence>
<accession>A0A1G9BE57</accession>
<dbReference type="AlphaFoldDB" id="A0A1G9BE57"/>
<dbReference type="Pfam" id="PF14534">
    <property type="entry name" value="DUF4440"/>
    <property type="match status" value="1"/>
</dbReference>
<dbReference type="InterPro" id="IPR032710">
    <property type="entry name" value="NTF2-like_dom_sf"/>
</dbReference>
<proteinExistence type="predicted"/>
<dbReference type="EMBL" id="FNEM01000029">
    <property type="protein sequence ID" value="SDK37816.1"/>
    <property type="molecule type" value="Genomic_DNA"/>
</dbReference>
<reference evidence="3" key="1">
    <citation type="submission" date="2016-10" db="EMBL/GenBank/DDBJ databases">
        <authorList>
            <person name="Varghese N."/>
            <person name="Submissions S."/>
        </authorList>
    </citation>
    <scope>NUCLEOTIDE SEQUENCE [LARGE SCALE GENOMIC DNA]</scope>
    <source>
        <strain evidence="3">DSM 23317</strain>
    </source>
</reference>
<evidence type="ECO:0000313" key="2">
    <source>
        <dbReference type="EMBL" id="SDK37816.1"/>
    </source>
</evidence>
<protein>
    <recommendedName>
        <fullName evidence="1">DUF4440 domain-containing protein</fullName>
    </recommendedName>
</protein>
<gene>
    <name evidence="2" type="ORF">SAMN04488540_1299</name>
</gene>
<dbReference type="Gene3D" id="3.10.450.50">
    <property type="match status" value="1"/>
</dbReference>
<dbReference type="InterPro" id="IPR027843">
    <property type="entry name" value="DUF4440"/>
</dbReference>
<keyword evidence="3" id="KW-1185">Reference proteome</keyword>
<dbReference type="Proteomes" id="UP000199527">
    <property type="component" value="Unassembled WGS sequence"/>
</dbReference>
<feature type="domain" description="DUF4440" evidence="1">
    <location>
        <begin position="14"/>
        <end position="115"/>
    </location>
</feature>
<sequence>MNTLSAALELEPHIVALEKRLFCHSTRRHPEQLAFLIHPDFIEVSAAGQRFGLAQVLERVPNEVPPLIDAREFQVRQLSASLCQVLYRVKMVKGSVFSYSLRSSLWVLENNRWQMIHHQGTPCQPF</sequence>
<dbReference type="SUPFAM" id="SSF54427">
    <property type="entry name" value="NTF2-like"/>
    <property type="match status" value="1"/>
</dbReference>